<evidence type="ECO:0000313" key="6">
    <source>
        <dbReference type="Proteomes" id="UP000037510"/>
    </source>
</evidence>
<name>A0A0L7LEH4_OPEBR</name>
<keyword evidence="3" id="KW-0862">Zinc</keyword>
<evidence type="ECO:0000256" key="1">
    <source>
        <dbReference type="ARBA" id="ARBA00022723"/>
    </source>
</evidence>
<comment type="caution">
    <text evidence="5">The sequence shown here is derived from an EMBL/GenBank/DDBJ whole genome shotgun (WGS) entry which is preliminary data.</text>
</comment>
<organism evidence="5 6">
    <name type="scientific">Operophtera brumata</name>
    <name type="common">Winter moth</name>
    <name type="synonym">Phalaena brumata</name>
    <dbReference type="NCBI Taxonomy" id="104452"/>
    <lineage>
        <taxon>Eukaryota</taxon>
        <taxon>Metazoa</taxon>
        <taxon>Ecdysozoa</taxon>
        <taxon>Arthropoda</taxon>
        <taxon>Hexapoda</taxon>
        <taxon>Insecta</taxon>
        <taxon>Pterygota</taxon>
        <taxon>Neoptera</taxon>
        <taxon>Endopterygota</taxon>
        <taxon>Lepidoptera</taxon>
        <taxon>Glossata</taxon>
        <taxon>Ditrysia</taxon>
        <taxon>Geometroidea</taxon>
        <taxon>Geometridae</taxon>
        <taxon>Larentiinae</taxon>
        <taxon>Operophtera</taxon>
    </lineage>
</organism>
<sequence length="292" mass="34292">MLIFNDFVFYRHNIHKNSQMWYCVKRSAVKIIHNRRGKKLAILFGYTFNIEAKTKKSIRWRCTNSNKCPARFTQTLKGGLKAFKLDHTHPKNYKKHKTYKSTLYWRCTVSNANCKAKLATTDGVRYARRYNGNKLATLNGYTFCVHYQYKDTVYWQCTMAHVKCKARFVTNLIVIRYVQKPNGKRLAILDGYTYCLHNKSRTTMHWRCTMGYNKCKANFVATVDDGDVKIAKNEHTHPPPTYKIIDGFFCTAWGKCKSKFTMLLDRVVKTIEAQHTHPPPGYKIINDIFYKF</sequence>
<proteinExistence type="predicted"/>
<dbReference type="EMBL" id="JTDY01001407">
    <property type="protein sequence ID" value="KOB73948.1"/>
    <property type="molecule type" value="Genomic_DNA"/>
</dbReference>
<evidence type="ECO:0000256" key="2">
    <source>
        <dbReference type="ARBA" id="ARBA00022771"/>
    </source>
</evidence>
<dbReference type="AlphaFoldDB" id="A0A0L7LEH4"/>
<dbReference type="GO" id="GO:0008270">
    <property type="term" value="F:zinc ion binding"/>
    <property type="evidence" value="ECO:0007669"/>
    <property type="project" value="UniProtKB-KW"/>
</dbReference>
<dbReference type="Pfam" id="PF04500">
    <property type="entry name" value="FLYWCH"/>
    <property type="match status" value="3"/>
</dbReference>
<accession>A0A0L7LEH4</accession>
<gene>
    <name evidence="5" type="ORF">OBRU01_09851</name>
</gene>
<feature type="domain" description="FLYWCH-type" evidence="4">
    <location>
        <begin position="32"/>
        <end position="89"/>
    </location>
</feature>
<keyword evidence="2" id="KW-0863">Zinc-finger</keyword>
<dbReference type="Gene3D" id="2.20.25.240">
    <property type="match status" value="3"/>
</dbReference>
<dbReference type="InterPro" id="IPR007588">
    <property type="entry name" value="Znf_FLYWCH"/>
</dbReference>
<protein>
    <recommendedName>
        <fullName evidence="4">FLYWCH-type domain-containing protein</fullName>
    </recommendedName>
</protein>
<evidence type="ECO:0000313" key="5">
    <source>
        <dbReference type="EMBL" id="KOB73948.1"/>
    </source>
</evidence>
<dbReference type="Proteomes" id="UP000037510">
    <property type="component" value="Unassembled WGS sequence"/>
</dbReference>
<keyword evidence="6" id="KW-1185">Reference proteome</keyword>
<feature type="domain" description="FLYWCH-type" evidence="4">
    <location>
        <begin position="128"/>
        <end position="171"/>
    </location>
</feature>
<feature type="domain" description="FLYWCH-type" evidence="4">
    <location>
        <begin position="177"/>
        <end position="237"/>
    </location>
</feature>
<evidence type="ECO:0000259" key="4">
    <source>
        <dbReference type="Pfam" id="PF04500"/>
    </source>
</evidence>
<reference evidence="5 6" key="1">
    <citation type="journal article" date="2015" name="Genome Biol. Evol.">
        <title>The genome of winter moth (Operophtera brumata) provides a genomic perspective on sexual dimorphism and phenology.</title>
        <authorList>
            <person name="Derks M.F."/>
            <person name="Smit S."/>
            <person name="Salis L."/>
            <person name="Schijlen E."/>
            <person name="Bossers A."/>
            <person name="Mateman C."/>
            <person name="Pijl A.S."/>
            <person name="de Ridder D."/>
            <person name="Groenen M.A."/>
            <person name="Visser M.E."/>
            <person name="Megens H.J."/>
        </authorList>
    </citation>
    <scope>NUCLEOTIDE SEQUENCE [LARGE SCALE GENOMIC DNA]</scope>
    <source>
        <strain evidence="5">WM2013NL</strain>
        <tissue evidence="5">Head and thorax</tissue>
    </source>
</reference>
<keyword evidence="1" id="KW-0479">Metal-binding</keyword>
<evidence type="ECO:0000256" key="3">
    <source>
        <dbReference type="ARBA" id="ARBA00022833"/>
    </source>
</evidence>